<reference evidence="3 4" key="1">
    <citation type="journal article" date="2014" name="Int. J. Syst. Evol. Microbiol.">
        <title>Phylogenomics and the dynamic genome evolution of the genus Streptococcus.</title>
        <authorList>
            <consortium name="The Broad Institute Genome Sequencing Platform"/>
            <person name="Richards V.P."/>
            <person name="Palmer S.R."/>
            <person name="Pavinski Bitar P.D."/>
            <person name="Qin X."/>
            <person name="Weinstock G.M."/>
            <person name="Highlander S.K."/>
            <person name="Town C.D."/>
            <person name="Burne R.A."/>
            <person name="Stanhope M.J."/>
        </authorList>
    </citation>
    <scope>NUCLEOTIDE SEQUENCE [LARGE SCALE GENOMIC DNA]</scope>
    <source>
        <strain evidence="3 4">NCTC 11558</strain>
    </source>
</reference>
<evidence type="ECO:0000256" key="1">
    <source>
        <dbReference type="SAM" id="Phobius"/>
    </source>
</evidence>
<keyword evidence="4" id="KW-1185">Reference proteome</keyword>
<dbReference type="RefSeq" id="WP_003080416.1">
    <property type="nucleotide sequence ID" value="NZ_AEUW02000001.1"/>
</dbReference>
<evidence type="ECO:0000313" key="4">
    <source>
        <dbReference type="Proteomes" id="UP000003573"/>
    </source>
</evidence>
<keyword evidence="1" id="KW-0812">Transmembrane</keyword>
<feature type="transmembrane region" description="Helical" evidence="1">
    <location>
        <begin position="6"/>
        <end position="39"/>
    </location>
</feature>
<dbReference type="PANTHER" id="PTHR42903:SF1">
    <property type="entry name" value="INNER MEMBRANE PROTEIN YCCF"/>
    <property type="match status" value="1"/>
</dbReference>
<name>G5JYN8_9STRE</name>
<dbReference type="GO" id="GO:0005886">
    <property type="term" value="C:plasma membrane"/>
    <property type="evidence" value="ECO:0007669"/>
    <property type="project" value="TreeGrafter"/>
</dbReference>
<dbReference type="Proteomes" id="UP000003573">
    <property type="component" value="Unassembled WGS sequence"/>
</dbReference>
<dbReference type="InterPro" id="IPR005185">
    <property type="entry name" value="YccF"/>
</dbReference>
<gene>
    <name evidence="3" type="ORF">STRMA_0300</name>
</gene>
<proteinExistence type="predicted"/>
<keyword evidence="1" id="KW-1133">Transmembrane helix</keyword>
<sequence>MRLLGNIIWFLCSGIWALISWTAVGFILCLTIIGIPFALQSAKMAGSSLFPFGVVIMEEV</sequence>
<dbReference type="InterPro" id="IPR052937">
    <property type="entry name" value="Inner_membrane_protein"/>
</dbReference>
<accession>G5JYN8</accession>
<feature type="domain" description="Inner membrane component" evidence="2">
    <location>
        <begin position="4"/>
        <end position="53"/>
    </location>
</feature>
<dbReference type="eggNOG" id="COG3304">
    <property type="taxonomic scope" value="Bacteria"/>
</dbReference>
<dbReference type="EMBL" id="AEUW02000001">
    <property type="protein sequence ID" value="EHJ52420.1"/>
    <property type="molecule type" value="Genomic_DNA"/>
</dbReference>
<evidence type="ECO:0000313" key="3">
    <source>
        <dbReference type="EMBL" id="EHJ52420.1"/>
    </source>
</evidence>
<keyword evidence="1" id="KW-0472">Membrane</keyword>
<organism evidence="3 4">
    <name type="scientific">Streptococcus macacae NCTC 11558</name>
    <dbReference type="NCBI Taxonomy" id="764298"/>
    <lineage>
        <taxon>Bacteria</taxon>
        <taxon>Bacillati</taxon>
        <taxon>Bacillota</taxon>
        <taxon>Bacilli</taxon>
        <taxon>Lactobacillales</taxon>
        <taxon>Streptococcaceae</taxon>
        <taxon>Streptococcus</taxon>
    </lineage>
</organism>
<dbReference type="STRING" id="764298.STRMA_0300"/>
<dbReference type="Pfam" id="PF03733">
    <property type="entry name" value="YccF"/>
    <property type="match status" value="1"/>
</dbReference>
<evidence type="ECO:0000259" key="2">
    <source>
        <dbReference type="Pfam" id="PF03733"/>
    </source>
</evidence>
<dbReference type="OrthoDB" id="9790567at2"/>
<protein>
    <recommendedName>
        <fullName evidence="2">Inner membrane component domain-containing protein</fullName>
    </recommendedName>
</protein>
<dbReference type="AlphaFoldDB" id="G5JYN8"/>
<dbReference type="PANTHER" id="PTHR42903">
    <property type="entry name" value="INNER MEMBRANE PROTEIN YCCF"/>
    <property type="match status" value="1"/>
</dbReference>
<comment type="caution">
    <text evidence="3">The sequence shown here is derived from an EMBL/GenBank/DDBJ whole genome shotgun (WGS) entry which is preliminary data.</text>
</comment>